<reference evidence="4 5" key="1">
    <citation type="journal article" date="2023" name="Mol. Biol. Evol.">
        <title>Genomics of Secondarily Temperate Adaptation in the Only Non-Antarctic Icefish.</title>
        <authorList>
            <person name="Rivera-Colon A.G."/>
            <person name="Rayamajhi N."/>
            <person name="Minhas B.F."/>
            <person name="Madrigal G."/>
            <person name="Bilyk K.T."/>
            <person name="Yoon V."/>
            <person name="Hune M."/>
            <person name="Gregory S."/>
            <person name="Cheng C.H.C."/>
            <person name="Catchen J.M."/>
        </authorList>
    </citation>
    <scope>NUCLEOTIDE SEQUENCE [LARGE SCALE GENOMIC DNA]</scope>
    <source>
        <tissue evidence="4">White muscle</tissue>
    </source>
</reference>
<feature type="binding site" evidence="1">
    <location>
        <position position="156"/>
    </location>
    <ligand>
        <name>Zn(2+)</name>
        <dbReference type="ChEBI" id="CHEBI:29105"/>
        <note>catalytic</note>
    </ligand>
</feature>
<dbReference type="PROSITE" id="PS51864">
    <property type="entry name" value="ASTACIN"/>
    <property type="match status" value="2"/>
</dbReference>
<dbReference type="SUPFAM" id="SSF55486">
    <property type="entry name" value="Metalloproteases ('zincins'), catalytic domain"/>
    <property type="match status" value="2"/>
</dbReference>
<evidence type="ECO:0000313" key="5">
    <source>
        <dbReference type="Proteomes" id="UP001331515"/>
    </source>
</evidence>
<dbReference type="GO" id="GO:0008270">
    <property type="term" value="F:zinc ion binding"/>
    <property type="evidence" value="ECO:0007669"/>
    <property type="project" value="UniProtKB-UniRule"/>
</dbReference>
<dbReference type="InterPro" id="IPR006026">
    <property type="entry name" value="Peptidase_Metallo"/>
</dbReference>
<comment type="caution">
    <text evidence="4">The sequence shown here is derived from an EMBL/GenBank/DDBJ whole genome shotgun (WGS) entry which is preliminary data.</text>
</comment>
<feature type="active site" evidence="1">
    <location>
        <position position="394"/>
    </location>
</feature>
<feature type="binding site" evidence="1">
    <location>
        <position position="393"/>
    </location>
    <ligand>
        <name>Zn(2+)</name>
        <dbReference type="ChEBI" id="CHEBI:29105"/>
        <note>catalytic</note>
    </ligand>
</feature>
<keyword evidence="5" id="KW-1185">Reference proteome</keyword>
<keyword evidence="1 2" id="KW-0482">Metalloprotease</keyword>
<dbReference type="PANTHER" id="PTHR10127">
    <property type="entry name" value="DISCOIDIN, CUB, EGF, LAMININ , AND ZINC METALLOPROTEASE DOMAIN CONTAINING"/>
    <property type="match status" value="1"/>
</dbReference>
<name>A0AAN8CAR0_CHAGU</name>
<dbReference type="SMART" id="SM00235">
    <property type="entry name" value="ZnMc"/>
    <property type="match status" value="2"/>
</dbReference>
<dbReference type="InterPro" id="IPR001506">
    <property type="entry name" value="Peptidase_M12A"/>
</dbReference>
<feature type="signal peptide" evidence="2">
    <location>
        <begin position="1"/>
        <end position="20"/>
    </location>
</feature>
<dbReference type="Gene3D" id="3.40.390.10">
    <property type="entry name" value="Collagenase (Catalytic Domain)"/>
    <property type="match status" value="2"/>
</dbReference>
<dbReference type="PANTHER" id="PTHR10127:SF870">
    <property type="entry name" value="METALLOENDOPEPTIDASE"/>
    <property type="match status" value="1"/>
</dbReference>
<evidence type="ECO:0000313" key="4">
    <source>
        <dbReference type="EMBL" id="KAK5900284.1"/>
    </source>
</evidence>
<dbReference type="InterPro" id="IPR034035">
    <property type="entry name" value="Astacin-like_dom"/>
</dbReference>
<dbReference type="CDD" id="cd04280">
    <property type="entry name" value="ZnMc_astacin_like"/>
    <property type="match status" value="2"/>
</dbReference>
<dbReference type="EC" id="3.4.24.-" evidence="2"/>
<comment type="caution">
    <text evidence="1">Lacks conserved residue(s) required for the propagation of feature annotation.</text>
</comment>
<feature type="domain" description="Peptidase M12A" evidence="3">
    <location>
        <begin position="308"/>
        <end position="492"/>
    </location>
</feature>
<sequence length="494" mass="55563">MLHLILAALLLAQSAKDVASGPLREDSDATTEDWITRVLNYMESNPETLEELMTEDYAVTEGDIMLSSDRNAVDSVWPSTRIPFTISPESESRTWSILSAMAMVSRHTCVSFHRRTSETNYLTFVMSKGCASFVGCIGGEQPVFVGPQCTRGNIVHEILHALGFDHEHTRSDRDQYVTVLHRNIMEGKERNFQKAKGQTFGLEYNAASIMHYGGEFFSDNGLPTIVSKEEVMNMGQRKKMTDSDVQRVRLLYSCVASGPLREDSDATTEDWITRVLNYMESNPETLEELMTEDYAVTEGDIMLSSDRNAVDSVWPSTRIPFTISPESESRTWGILSAMAMVSRHTCVSFHRRTSETNYLTFVMSKGCASFVGCIGGEQPVFVGPQCTRGNIVHEILHALGFDHEHTRSDRDQYVTVLHRNIMEGKERNFQKAKGQTFGLEYNAASIMHYGGEFFSDNGLPTIVSKEEVMNMGQRKKMTDSDVQRVRLLYSCGTL</sequence>
<keyword evidence="2" id="KW-0732">Signal</keyword>
<evidence type="ECO:0000256" key="1">
    <source>
        <dbReference type="PROSITE-ProRule" id="PRU01211"/>
    </source>
</evidence>
<organism evidence="4 5">
    <name type="scientific">Champsocephalus gunnari</name>
    <name type="common">Mackerel icefish</name>
    <dbReference type="NCBI Taxonomy" id="52237"/>
    <lineage>
        <taxon>Eukaryota</taxon>
        <taxon>Metazoa</taxon>
        <taxon>Chordata</taxon>
        <taxon>Craniata</taxon>
        <taxon>Vertebrata</taxon>
        <taxon>Euteleostomi</taxon>
        <taxon>Actinopterygii</taxon>
        <taxon>Neopterygii</taxon>
        <taxon>Teleostei</taxon>
        <taxon>Neoteleostei</taxon>
        <taxon>Acanthomorphata</taxon>
        <taxon>Eupercaria</taxon>
        <taxon>Perciformes</taxon>
        <taxon>Notothenioidei</taxon>
        <taxon>Channichthyidae</taxon>
        <taxon>Champsocephalus</taxon>
    </lineage>
</organism>
<feature type="binding site" evidence="1">
    <location>
        <position position="403"/>
    </location>
    <ligand>
        <name>Zn(2+)</name>
        <dbReference type="ChEBI" id="CHEBI:29105"/>
        <note>catalytic</note>
    </ligand>
</feature>
<dbReference type="GO" id="GO:0004222">
    <property type="term" value="F:metalloendopeptidase activity"/>
    <property type="evidence" value="ECO:0007669"/>
    <property type="project" value="UniProtKB-UniRule"/>
</dbReference>
<dbReference type="Pfam" id="PF01400">
    <property type="entry name" value="Astacin"/>
    <property type="match status" value="2"/>
</dbReference>
<evidence type="ECO:0000256" key="2">
    <source>
        <dbReference type="RuleBase" id="RU361183"/>
    </source>
</evidence>
<proteinExistence type="predicted"/>
<dbReference type="GO" id="GO:0006508">
    <property type="term" value="P:proteolysis"/>
    <property type="evidence" value="ECO:0007669"/>
    <property type="project" value="UniProtKB-KW"/>
</dbReference>
<feature type="domain" description="Peptidase M12A" evidence="3">
    <location>
        <begin position="71"/>
        <end position="255"/>
    </location>
</feature>
<dbReference type="InterPro" id="IPR024079">
    <property type="entry name" value="MetalloPept_cat_dom_sf"/>
</dbReference>
<keyword evidence="1 2" id="KW-0479">Metal-binding</keyword>
<dbReference type="PRINTS" id="PR00480">
    <property type="entry name" value="ASTACIN"/>
</dbReference>
<feature type="chain" id="PRO_5042673001" description="Metalloendopeptidase" evidence="2">
    <location>
        <begin position="21"/>
        <end position="494"/>
    </location>
</feature>
<dbReference type="EMBL" id="JAURVH010001532">
    <property type="protein sequence ID" value="KAK5900284.1"/>
    <property type="molecule type" value="Genomic_DNA"/>
</dbReference>
<feature type="binding site" evidence="1">
    <location>
        <position position="166"/>
    </location>
    <ligand>
        <name>Zn(2+)</name>
        <dbReference type="ChEBI" id="CHEBI:29105"/>
        <note>catalytic</note>
    </ligand>
</feature>
<comment type="cofactor">
    <cofactor evidence="1 2">
        <name>Zn(2+)</name>
        <dbReference type="ChEBI" id="CHEBI:29105"/>
    </cofactor>
    <text evidence="1 2">Binds 1 zinc ion per subunit.</text>
</comment>
<keyword evidence="1 2" id="KW-0645">Protease</keyword>
<dbReference type="Proteomes" id="UP001331515">
    <property type="component" value="Unassembled WGS sequence"/>
</dbReference>
<feature type="active site" evidence="1">
    <location>
        <position position="157"/>
    </location>
</feature>
<evidence type="ECO:0000259" key="3">
    <source>
        <dbReference type="PROSITE" id="PS51864"/>
    </source>
</evidence>
<feature type="binding site" evidence="1">
    <location>
        <position position="160"/>
    </location>
    <ligand>
        <name>Zn(2+)</name>
        <dbReference type="ChEBI" id="CHEBI:29105"/>
        <note>catalytic</note>
    </ligand>
</feature>
<accession>A0AAN8CAR0</accession>
<keyword evidence="1 2" id="KW-0378">Hydrolase</keyword>
<protein>
    <recommendedName>
        <fullName evidence="2">Metalloendopeptidase</fullName>
        <ecNumber evidence="2">3.4.24.-</ecNumber>
    </recommendedName>
</protein>
<gene>
    <name evidence="4" type="ORF">CgunFtcFv8_025254</name>
</gene>
<keyword evidence="1 2" id="KW-0862">Zinc</keyword>
<feature type="binding site" evidence="1">
    <location>
        <position position="397"/>
    </location>
    <ligand>
        <name>Zn(2+)</name>
        <dbReference type="ChEBI" id="CHEBI:29105"/>
        <note>catalytic</note>
    </ligand>
</feature>
<dbReference type="AlphaFoldDB" id="A0AAN8CAR0"/>